<sequence length="436" mass="47145">MIINSKERLETVLDAQREFRALHGRPVTEQFYREKTAACWTRARATPAYRDIGDYSWASLTALPVTTKDQLKADPWRFGAARLDESTKYYETSGTTGRSTPTPRLAADIIWNTVSVASAWGEVIGAGDRVINLLPSDVVPAGDLVTSVCEYLDVPVARAYPFATGISDWDRLATLVANFEPTVLFLSPGVALQATGLYLRRGQLAELSRSVRSIMLLGEVCVPALRTRLGQWWGATALDASYGSTETGTLAATCQAGGLHLLTAANHFELAGDGGPRPWTAPGTGRLVVTPLNLHARPLLRYDTGDEVSLSTGCDCGRVSPVVTVLGRSSDGQRVRNGTLSPHLVEEIVYGATTALGYLVEIDRAGTGFRLLLERSPEADRAGEEASVSAVRAAFRDRAGLDCDQVLFVNALPSTTKSGGSLKNWKRSNFRVVDTW</sequence>
<evidence type="ECO:0000313" key="3">
    <source>
        <dbReference type="Proteomes" id="UP000185696"/>
    </source>
</evidence>
<gene>
    <name evidence="2" type="ORF">BLA60_27720</name>
</gene>
<feature type="domain" description="AMP-dependent synthetase/ligase" evidence="1">
    <location>
        <begin position="92"/>
        <end position="254"/>
    </location>
</feature>
<dbReference type="EMBL" id="MSIF01000016">
    <property type="protein sequence ID" value="OLF07362.1"/>
    <property type="molecule type" value="Genomic_DNA"/>
</dbReference>
<comment type="caution">
    <text evidence="2">The sequence shown here is derived from an EMBL/GenBank/DDBJ whole genome shotgun (WGS) entry which is preliminary data.</text>
</comment>
<dbReference type="SUPFAM" id="SSF56801">
    <property type="entry name" value="Acetyl-CoA synthetase-like"/>
    <property type="match status" value="1"/>
</dbReference>
<dbReference type="RefSeq" id="WP_075135954.1">
    <property type="nucleotide sequence ID" value="NZ_MSIF01000016.1"/>
</dbReference>
<organism evidence="2 3">
    <name type="scientific">Actinophytocola xinjiangensis</name>
    <dbReference type="NCBI Taxonomy" id="485602"/>
    <lineage>
        <taxon>Bacteria</taxon>
        <taxon>Bacillati</taxon>
        <taxon>Actinomycetota</taxon>
        <taxon>Actinomycetes</taxon>
        <taxon>Pseudonocardiales</taxon>
        <taxon>Pseudonocardiaceae</taxon>
    </lineage>
</organism>
<dbReference type="OrthoDB" id="580775at2"/>
<dbReference type="Pfam" id="PF00501">
    <property type="entry name" value="AMP-binding"/>
    <property type="match status" value="1"/>
</dbReference>
<dbReference type="InterPro" id="IPR042099">
    <property type="entry name" value="ANL_N_sf"/>
</dbReference>
<dbReference type="Gene3D" id="3.40.50.12780">
    <property type="entry name" value="N-terminal domain of ligase-like"/>
    <property type="match status" value="1"/>
</dbReference>
<dbReference type="AlphaFoldDB" id="A0A7Z0WI90"/>
<keyword evidence="3" id="KW-1185">Reference proteome</keyword>
<dbReference type="PANTHER" id="PTHR43845:SF1">
    <property type="entry name" value="BLR5969 PROTEIN"/>
    <property type="match status" value="1"/>
</dbReference>
<protein>
    <submittedName>
        <fullName evidence="2">CoF synthetase</fullName>
    </submittedName>
</protein>
<name>A0A7Z0WI90_9PSEU</name>
<dbReference type="PANTHER" id="PTHR43845">
    <property type="entry name" value="BLR5969 PROTEIN"/>
    <property type="match status" value="1"/>
</dbReference>
<reference evidence="2 3" key="1">
    <citation type="submission" date="2016-12" db="EMBL/GenBank/DDBJ databases">
        <title>The draft genome sequence of Actinophytocola xinjiangensis.</title>
        <authorList>
            <person name="Wang W."/>
            <person name="Yuan L."/>
        </authorList>
    </citation>
    <scope>NUCLEOTIDE SEQUENCE [LARGE SCALE GENOMIC DNA]</scope>
    <source>
        <strain evidence="2 3">CGMCC 4.4663</strain>
    </source>
</reference>
<proteinExistence type="predicted"/>
<dbReference type="InterPro" id="IPR000873">
    <property type="entry name" value="AMP-dep_synth/lig_dom"/>
</dbReference>
<evidence type="ECO:0000259" key="1">
    <source>
        <dbReference type="Pfam" id="PF00501"/>
    </source>
</evidence>
<accession>A0A7Z0WI90</accession>
<evidence type="ECO:0000313" key="2">
    <source>
        <dbReference type="EMBL" id="OLF07362.1"/>
    </source>
</evidence>
<dbReference type="Proteomes" id="UP000185696">
    <property type="component" value="Unassembled WGS sequence"/>
</dbReference>